<dbReference type="Pfam" id="PF05532">
    <property type="entry name" value="CsbD"/>
    <property type="match status" value="1"/>
</dbReference>
<dbReference type="Gene3D" id="1.10.1470.10">
    <property type="entry name" value="YjbJ"/>
    <property type="match status" value="1"/>
</dbReference>
<dbReference type="STRING" id="645990.SAMN00120144_1835"/>
<evidence type="ECO:0000259" key="2">
    <source>
        <dbReference type="Pfam" id="PF05532"/>
    </source>
</evidence>
<feature type="domain" description="CsbD-like" evidence="2">
    <location>
        <begin position="10"/>
        <end position="60"/>
    </location>
</feature>
<sequence length="67" mass="8052">MDIDKSTEWRARGTWNEVKGKFRQEHANVTDDDMEYQEGRQDEWLGELQQKAGKTADEIKSWFNRNF</sequence>
<dbReference type="OrthoDB" id="9796058at2"/>
<proteinExistence type="inferred from homology"/>
<dbReference type="InterPro" id="IPR008462">
    <property type="entry name" value="CsbD"/>
</dbReference>
<dbReference type="SUPFAM" id="SSF69047">
    <property type="entry name" value="Hypothetical protein YjbJ"/>
    <property type="match status" value="1"/>
</dbReference>
<dbReference type="RefSeq" id="WP_143434896.1">
    <property type="nucleotide sequence ID" value="NZ_FWWW01000068.1"/>
</dbReference>
<evidence type="ECO:0000313" key="3">
    <source>
        <dbReference type="EMBL" id="SMB94967.1"/>
    </source>
</evidence>
<reference evidence="3 4" key="1">
    <citation type="submission" date="2017-04" db="EMBL/GenBank/DDBJ databases">
        <authorList>
            <person name="Afonso C.L."/>
            <person name="Miller P.J."/>
            <person name="Scott M.A."/>
            <person name="Spackman E."/>
            <person name="Goraichik I."/>
            <person name="Dimitrov K.M."/>
            <person name="Suarez D.L."/>
            <person name="Swayne D.E."/>
        </authorList>
    </citation>
    <scope>NUCLEOTIDE SEQUENCE [LARGE SCALE GENOMIC DNA]</scope>
    <source>
        <strain evidence="3 4">DSM 11622</strain>
    </source>
</reference>
<dbReference type="EMBL" id="FWWW01000068">
    <property type="protein sequence ID" value="SMB94967.1"/>
    <property type="molecule type" value="Genomic_DNA"/>
</dbReference>
<name>A0A1W1VNN4_9BACT</name>
<evidence type="ECO:0000256" key="1">
    <source>
        <dbReference type="ARBA" id="ARBA00009129"/>
    </source>
</evidence>
<accession>A0A1W1VNN4</accession>
<dbReference type="AlphaFoldDB" id="A0A1W1VNN4"/>
<dbReference type="Proteomes" id="UP000192266">
    <property type="component" value="Unassembled WGS sequence"/>
</dbReference>
<gene>
    <name evidence="3" type="ORF">SAMN00120144_1835</name>
</gene>
<comment type="similarity">
    <text evidence="1">Belongs to the UPF0337 (CsbD) family.</text>
</comment>
<organism evidence="3 4">
    <name type="scientific">Hymenobacter roseosalivarius DSM 11622</name>
    <dbReference type="NCBI Taxonomy" id="645990"/>
    <lineage>
        <taxon>Bacteria</taxon>
        <taxon>Pseudomonadati</taxon>
        <taxon>Bacteroidota</taxon>
        <taxon>Cytophagia</taxon>
        <taxon>Cytophagales</taxon>
        <taxon>Hymenobacteraceae</taxon>
        <taxon>Hymenobacter</taxon>
    </lineage>
</organism>
<keyword evidence="4" id="KW-1185">Reference proteome</keyword>
<dbReference type="InterPro" id="IPR036629">
    <property type="entry name" value="YjbJ_sf"/>
</dbReference>
<evidence type="ECO:0000313" key="4">
    <source>
        <dbReference type="Proteomes" id="UP000192266"/>
    </source>
</evidence>
<protein>
    <submittedName>
        <fullName evidence="3">CsbD family protein</fullName>
    </submittedName>
</protein>